<dbReference type="Proteomes" id="UP001375240">
    <property type="component" value="Unassembled WGS sequence"/>
</dbReference>
<feature type="domain" description="Myb-like DNA-binding" evidence="2">
    <location>
        <begin position="9"/>
        <end position="56"/>
    </location>
</feature>
<reference evidence="3 4" key="1">
    <citation type="submission" date="2019-10" db="EMBL/GenBank/DDBJ databases">
        <authorList>
            <person name="Palmer J.M."/>
        </authorList>
    </citation>
    <scope>NUCLEOTIDE SEQUENCE [LARGE SCALE GENOMIC DNA]</scope>
    <source>
        <strain evidence="3 4">TWF696</strain>
    </source>
</reference>
<proteinExistence type="predicted"/>
<dbReference type="Pfam" id="PF22980">
    <property type="entry name" value="Myb_DNA-bind_8"/>
    <property type="match status" value="1"/>
</dbReference>
<feature type="region of interest" description="Disordered" evidence="1">
    <location>
        <begin position="55"/>
        <end position="132"/>
    </location>
</feature>
<feature type="compositionally biased region" description="Basic residues" evidence="1">
    <location>
        <begin position="96"/>
        <end position="113"/>
    </location>
</feature>
<evidence type="ECO:0000313" key="3">
    <source>
        <dbReference type="EMBL" id="KAK6341006.1"/>
    </source>
</evidence>
<dbReference type="InterPro" id="IPR054505">
    <property type="entry name" value="Myb_DNA-bind_8"/>
</dbReference>
<protein>
    <recommendedName>
        <fullName evidence="2">Myb-like DNA-binding domain-containing protein</fullName>
    </recommendedName>
</protein>
<dbReference type="EMBL" id="JAVHNQ010000008">
    <property type="protein sequence ID" value="KAK6341006.1"/>
    <property type="molecule type" value="Genomic_DNA"/>
</dbReference>
<comment type="caution">
    <text evidence="3">The sequence shown here is derived from an EMBL/GenBank/DDBJ whole genome shotgun (WGS) entry which is preliminary data.</text>
</comment>
<accession>A0AAV9UIS4</accession>
<dbReference type="AlphaFoldDB" id="A0AAV9UIS4"/>
<evidence type="ECO:0000256" key="1">
    <source>
        <dbReference type="SAM" id="MobiDB-lite"/>
    </source>
</evidence>
<keyword evidence="4" id="KW-1185">Reference proteome</keyword>
<sequence>MAQGTSTSEDQFLFLISCIKNAKNGKPDFELVAKERGIVSRAAAAKRYSRLMKAHGVSVEASPNKGVKSPPLTDDDDTVKQDDAKDEDVFKSSPSNKRKRGGQVIRGRPRKMVKHEPEPEEEDSDGEDNEWF</sequence>
<evidence type="ECO:0000259" key="2">
    <source>
        <dbReference type="Pfam" id="PF22980"/>
    </source>
</evidence>
<gene>
    <name evidence="3" type="ORF">TWF696_009318</name>
</gene>
<feature type="compositionally biased region" description="Acidic residues" evidence="1">
    <location>
        <begin position="118"/>
        <end position="132"/>
    </location>
</feature>
<evidence type="ECO:0000313" key="4">
    <source>
        <dbReference type="Proteomes" id="UP001375240"/>
    </source>
</evidence>
<feature type="compositionally biased region" description="Basic and acidic residues" evidence="1">
    <location>
        <begin position="78"/>
        <end position="90"/>
    </location>
</feature>
<organism evidence="3 4">
    <name type="scientific">Orbilia brochopaga</name>
    <dbReference type="NCBI Taxonomy" id="3140254"/>
    <lineage>
        <taxon>Eukaryota</taxon>
        <taxon>Fungi</taxon>
        <taxon>Dikarya</taxon>
        <taxon>Ascomycota</taxon>
        <taxon>Pezizomycotina</taxon>
        <taxon>Orbiliomycetes</taxon>
        <taxon>Orbiliales</taxon>
        <taxon>Orbiliaceae</taxon>
        <taxon>Orbilia</taxon>
    </lineage>
</organism>
<name>A0AAV9UIS4_9PEZI</name>